<proteinExistence type="predicted"/>
<feature type="region of interest" description="Disordered" evidence="1">
    <location>
        <begin position="50"/>
        <end position="105"/>
    </location>
</feature>
<feature type="region of interest" description="Disordered" evidence="1">
    <location>
        <begin position="158"/>
        <end position="188"/>
    </location>
</feature>
<evidence type="ECO:0000313" key="2">
    <source>
        <dbReference type="EMBL" id="MEU3787731.1"/>
    </source>
</evidence>
<gene>
    <name evidence="2" type="ORF">AB0E89_45725</name>
</gene>
<evidence type="ECO:0000256" key="1">
    <source>
        <dbReference type="SAM" id="MobiDB-lite"/>
    </source>
</evidence>
<accession>A0ABV2ZYR2</accession>
<organism evidence="2 3">
    <name type="scientific">Streptomyces sp. 900129855</name>
    <dbReference type="NCBI Taxonomy" id="3155129"/>
    <lineage>
        <taxon>Bacteria</taxon>
        <taxon>Bacillati</taxon>
        <taxon>Actinomycetota</taxon>
        <taxon>Actinomycetes</taxon>
        <taxon>Kitasatosporales</taxon>
        <taxon>Streptomycetaceae</taxon>
        <taxon>Streptomyces</taxon>
    </lineage>
</organism>
<name>A0ABV2ZYR2_9ACTN</name>
<keyword evidence="3" id="KW-1185">Reference proteome</keyword>
<dbReference type="RefSeq" id="WP_361710423.1">
    <property type="nucleotide sequence ID" value="NZ_JBEZVE010000051.1"/>
</dbReference>
<dbReference type="EMBL" id="JBEZVE010000051">
    <property type="protein sequence ID" value="MEU3787731.1"/>
    <property type="molecule type" value="Genomic_DNA"/>
</dbReference>
<reference evidence="2 3" key="1">
    <citation type="submission" date="2024-06" db="EMBL/GenBank/DDBJ databases">
        <title>The Natural Products Discovery Center: Release of the First 8490 Sequenced Strains for Exploring Actinobacteria Biosynthetic Diversity.</title>
        <authorList>
            <person name="Kalkreuter E."/>
            <person name="Kautsar S.A."/>
            <person name="Yang D."/>
            <person name="Bader C.D."/>
            <person name="Teijaro C.N."/>
            <person name="Fluegel L."/>
            <person name="Davis C.M."/>
            <person name="Simpson J.R."/>
            <person name="Lauterbach L."/>
            <person name="Steele A.D."/>
            <person name="Gui C."/>
            <person name="Meng S."/>
            <person name="Li G."/>
            <person name="Viehrig K."/>
            <person name="Ye F."/>
            <person name="Su P."/>
            <person name="Kiefer A.F."/>
            <person name="Nichols A."/>
            <person name="Cepeda A.J."/>
            <person name="Yan W."/>
            <person name="Fan B."/>
            <person name="Jiang Y."/>
            <person name="Adhikari A."/>
            <person name="Zheng C.-J."/>
            <person name="Schuster L."/>
            <person name="Cowan T.M."/>
            <person name="Smanski M.J."/>
            <person name="Chevrette M.G."/>
            <person name="De Carvalho L.P.S."/>
            <person name="Shen B."/>
        </authorList>
    </citation>
    <scope>NUCLEOTIDE SEQUENCE [LARGE SCALE GENOMIC DNA]</scope>
    <source>
        <strain evidence="2 3">NPDC033843</strain>
    </source>
</reference>
<protein>
    <submittedName>
        <fullName evidence="2">Uncharacterized protein</fullName>
    </submittedName>
</protein>
<dbReference type="Proteomes" id="UP001550739">
    <property type="component" value="Unassembled WGS sequence"/>
</dbReference>
<evidence type="ECO:0000313" key="3">
    <source>
        <dbReference type="Proteomes" id="UP001550739"/>
    </source>
</evidence>
<feature type="compositionally biased region" description="Low complexity" evidence="1">
    <location>
        <begin position="161"/>
        <end position="174"/>
    </location>
</feature>
<comment type="caution">
    <text evidence="2">The sequence shown here is derived from an EMBL/GenBank/DDBJ whole genome shotgun (WGS) entry which is preliminary data.</text>
</comment>
<sequence length="217" mass="23650">MPRSHAEKIVVDGETEAVVVELGAWGSNTRARRDKLSAEQLAALAELGVDWAGATPKQATQSDPVPTDGGPAQPMPPEVPAQGPHVPHADTLTDEEHEAEAARGRAHMQRLTELMRKRTKAELLRMAYAGGLVNHNSPEKWRKDEIASTVVDTELRTADQRAPARPAAVTARPVPVKPLPQQDHHDECDKSVYEGGTCTCTCDLIEQYGPPSERDDY</sequence>